<comment type="caution">
    <text evidence="4">The sequence shown here is derived from an EMBL/GenBank/DDBJ whole genome shotgun (WGS) entry which is preliminary data.</text>
</comment>
<feature type="domain" description="DUF1707" evidence="3">
    <location>
        <begin position="13"/>
        <end position="64"/>
    </location>
</feature>
<protein>
    <recommendedName>
        <fullName evidence="3">DUF1707 domain-containing protein</fullName>
    </recommendedName>
</protein>
<feature type="transmembrane region" description="Helical" evidence="2">
    <location>
        <begin position="120"/>
        <end position="136"/>
    </location>
</feature>
<keyword evidence="2" id="KW-0812">Transmembrane</keyword>
<dbReference type="PANTHER" id="PTHR40763">
    <property type="entry name" value="MEMBRANE PROTEIN-RELATED"/>
    <property type="match status" value="1"/>
</dbReference>
<feature type="region of interest" description="Disordered" evidence="1">
    <location>
        <begin position="1"/>
        <end position="22"/>
    </location>
</feature>
<evidence type="ECO:0000313" key="5">
    <source>
        <dbReference type="Proteomes" id="UP000613840"/>
    </source>
</evidence>
<evidence type="ECO:0000256" key="2">
    <source>
        <dbReference type="SAM" id="Phobius"/>
    </source>
</evidence>
<dbReference type="InterPro" id="IPR012551">
    <property type="entry name" value="DUF1707_SHOCT-like"/>
</dbReference>
<feature type="region of interest" description="Disordered" evidence="1">
    <location>
        <begin position="60"/>
        <end position="87"/>
    </location>
</feature>
<evidence type="ECO:0000256" key="1">
    <source>
        <dbReference type="SAM" id="MobiDB-lite"/>
    </source>
</evidence>
<gene>
    <name evidence="4" type="ORF">GCM10011575_35660</name>
</gene>
<reference evidence="4" key="2">
    <citation type="submission" date="2020-09" db="EMBL/GenBank/DDBJ databases">
        <authorList>
            <person name="Sun Q."/>
            <person name="Zhou Y."/>
        </authorList>
    </citation>
    <scope>NUCLEOTIDE SEQUENCE</scope>
    <source>
        <strain evidence="4">CGMCC 4.7306</strain>
    </source>
</reference>
<feature type="region of interest" description="Disordered" evidence="1">
    <location>
        <begin position="140"/>
        <end position="168"/>
    </location>
</feature>
<keyword evidence="2" id="KW-0472">Membrane</keyword>
<keyword evidence="2" id="KW-1133">Transmembrane helix</keyword>
<organism evidence="4 5">
    <name type="scientific">Microlunatus endophyticus</name>
    <dbReference type="NCBI Taxonomy" id="1716077"/>
    <lineage>
        <taxon>Bacteria</taxon>
        <taxon>Bacillati</taxon>
        <taxon>Actinomycetota</taxon>
        <taxon>Actinomycetes</taxon>
        <taxon>Propionibacteriales</taxon>
        <taxon>Propionibacteriaceae</taxon>
        <taxon>Microlunatus</taxon>
    </lineage>
</organism>
<sequence>MGQVSGGYPVPQRIGDAERDQAAQFLQDHHAQGRLDPAEFDERLTAALQAKTQADLDRLFTDLPSPTPRSPGQAVEPAKPQPATPAVPVSKRVWGAMDVVAGAIWPITLIALFALRWHPWYLIFIPIIVSSIWGRRRAQENAERERLEAERKRQLDQGDSGPAQPPVG</sequence>
<feature type="compositionally biased region" description="Basic and acidic residues" evidence="1">
    <location>
        <begin position="140"/>
        <end position="156"/>
    </location>
</feature>
<reference evidence="4" key="1">
    <citation type="journal article" date="2014" name="Int. J. Syst. Evol. Microbiol.">
        <title>Complete genome sequence of Corynebacterium casei LMG S-19264T (=DSM 44701T), isolated from a smear-ripened cheese.</title>
        <authorList>
            <consortium name="US DOE Joint Genome Institute (JGI-PGF)"/>
            <person name="Walter F."/>
            <person name="Albersmeier A."/>
            <person name="Kalinowski J."/>
            <person name="Ruckert C."/>
        </authorList>
    </citation>
    <scope>NUCLEOTIDE SEQUENCE</scope>
    <source>
        <strain evidence="4">CGMCC 4.7306</strain>
    </source>
</reference>
<dbReference type="Pfam" id="PF08044">
    <property type="entry name" value="DUF1707"/>
    <property type="match status" value="1"/>
</dbReference>
<evidence type="ECO:0000259" key="3">
    <source>
        <dbReference type="Pfam" id="PF08044"/>
    </source>
</evidence>
<dbReference type="AlphaFoldDB" id="A0A917SDC8"/>
<name>A0A917SDC8_9ACTN</name>
<evidence type="ECO:0000313" key="4">
    <source>
        <dbReference type="EMBL" id="GGL74277.1"/>
    </source>
</evidence>
<dbReference type="Proteomes" id="UP000613840">
    <property type="component" value="Unassembled WGS sequence"/>
</dbReference>
<dbReference type="EMBL" id="BMMZ01000010">
    <property type="protein sequence ID" value="GGL74277.1"/>
    <property type="molecule type" value="Genomic_DNA"/>
</dbReference>
<dbReference type="PANTHER" id="PTHR40763:SF5">
    <property type="entry name" value="MEMBRANE PROTEIN"/>
    <property type="match status" value="1"/>
</dbReference>
<keyword evidence="5" id="KW-1185">Reference proteome</keyword>
<proteinExistence type="predicted"/>
<accession>A0A917SDC8</accession>